<evidence type="ECO:0000256" key="8">
    <source>
        <dbReference type="ARBA" id="ARBA00023315"/>
    </source>
</evidence>
<evidence type="ECO:0000259" key="12">
    <source>
        <dbReference type="Pfam" id="PF16911"/>
    </source>
</evidence>
<sequence>MVTRKLSNLEQAMEKLNTSAKTWNIVTISRIQGKLNPETIRQALNLAQNRHPPLKSRIITIRGYLQFQTEGTTKIPLRILDPSPSSWEQIVKEEMNQPIDSSKCLMRSVFIYNHSQKHYFITTLHHAIADGLSSIKLHGEIFSYCQQIITRKSINLVPLPELPPVEELLPKWTQQLKGKISSLNFFLKIAYQRLSHGLSTLAIEKPLTIDQRQSNFIHRQLSQETTEKLVNKCRQANTTVTSALSAAIILVIAKQINQSKKKNINISCLTHIDLRRRLTSIISHEHMGVLASSIINFFTVSNKTNFWQLAQQIKQHITATSKNNDIFNMVLLAKHLINLTFSQIPATTSISNVGVIDIPKVYGNLELEEITFISSHALYVGMFVVQTSTFRGRMSLNFVFSEPAINRERIENIVNQLMHYISFIVLEKSSLHSLTSDLTT</sequence>
<dbReference type="AlphaFoldDB" id="A0AA43GTR4"/>
<evidence type="ECO:0000256" key="6">
    <source>
        <dbReference type="ARBA" id="ARBA00013449"/>
    </source>
</evidence>
<dbReference type="Pfam" id="PF16911">
    <property type="entry name" value="PapA_C"/>
    <property type="match status" value="1"/>
</dbReference>
<name>A0AA43GTR4_9CYAN</name>
<dbReference type="EC" id="2.3.1.282" evidence="5"/>
<evidence type="ECO:0000256" key="7">
    <source>
        <dbReference type="ARBA" id="ARBA00022679"/>
    </source>
</evidence>
<dbReference type="Proteomes" id="UP001159387">
    <property type="component" value="Unassembled WGS sequence"/>
</dbReference>
<gene>
    <name evidence="13" type="ORF">NWP17_12350</name>
</gene>
<evidence type="ECO:0000256" key="10">
    <source>
        <dbReference type="ARBA" id="ARBA00032317"/>
    </source>
</evidence>
<evidence type="ECO:0000256" key="11">
    <source>
        <dbReference type="ARBA" id="ARBA00033407"/>
    </source>
</evidence>
<proteinExistence type="inferred from homology"/>
<comment type="caution">
    <text evidence="13">The sequence shown here is derived from an EMBL/GenBank/DDBJ whole genome shotgun (WGS) entry which is preliminary data.</text>
</comment>
<dbReference type="EMBL" id="JANQDH010000082">
    <property type="protein sequence ID" value="MDH6061216.1"/>
    <property type="molecule type" value="Genomic_DNA"/>
</dbReference>
<dbReference type="PANTHER" id="PTHR28037">
    <property type="entry name" value="ALCOHOL O-ACETYLTRANSFERASE 1-RELATED"/>
    <property type="match status" value="1"/>
</dbReference>
<keyword evidence="14" id="KW-1185">Reference proteome</keyword>
<evidence type="ECO:0000256" key="5">
    <source>
        <dbReference type="ARBA" id="ARBA00012866"/>
    </source>
</evidence>
<reference evidence="13 14" key="1">
    <citation type="journal article" date="2023" name="J. Phycol.">
        <title>Chrysosporum ovalisporum is synonymous with the true-branching cyanobacterium Umezakia natans (Nostocales/Aphanizomenonaceae).</title>
        <authorList>
            <person name="McGregor G.B."/>
            <person name="Sendall B.C."/>
            <person name="Niiyama Y."/>
            <person name="Tuji A."/>
            <person name="Willis A."/>
        </authorList>
    </citation>
    <scope>NUCLEOTIDE SEQUENCE [LARGE SCALE GENOMIC DNA]</scope>
    <source>
        <strain evidence="13 14">ANA360D</strain>
    </source>
</reference>
<keyword evidence="7" id="KW-0808">Transferase</keyword>
<evidence type="ECO:0000256" key="9">
    <source>
        <dbReference type="ARBA" id="ARBA00030465"/>
    </source>
</evidence>
<dbReference type="InterPro" id="IPR052058">
    <property type="entry name" value="Alcohol_O-acetyltransferase"/>
</dbReference>
<evidence type="ECO:0000256" key="1">
    <source>
        <dbReference type="ARBA" id="ARBA00000026"/>
    </source>
</evidence>
<comment type="catalytic activity">
    <reaction evidence="1">
        <text>2 a mycocerosyl-[mycocerosic acid synthase] + a phthiocerol = a dimycocerosyl phthiocerol + 2 holo-[mycocerosic acid synthase].</text>
        <dbReference type="EC" id="2.3.1.282"/>
    </reaction>
</comment>
<feature type="domain" description="Phthiocerol/phthiodiolone dimycocerosyl transferase C-terminal" evidence="12">
    <location>
        <begin position="217"/>
        <end position="397"/>
    </location>
</feature>
<evidence type="ECO:0000313" key="14">
    <source>
        <dbReference type="Proteomes" id="UP001159387"/>
    </source>
</evidence>
<dbReference type="GO" id="GO:0016746">
    <property type="term" value="F:acyltransferase activity"/>
    <property type="evidence" value="ECO:0007669"/>
    <property type="project" value="UniProtKB-KW"/>
</dbReference>
<dbReference type="InterPro" id="IPR023213">
    <property type="entry name" value="CAT-like_dom_sf"/>
</dbReference>
<keyword evidence="8" id="KW-0012">Acyltransferase</keyword>
<dbReference type="PANTHER" id="PTHR28037:SF1">
    <property type="entry name" value="ALCOHOL O-ACETYLTRANSFERASE 1-RELATED"/>
    <property type="match status" value="1"/>
</dbReference>
<comment type="catalytic activity">
    <reaction evidence="2">
        <text>2 a mycocerosyl-[mycocerosic acid synthase] + a phenolphthiocerol = a dimycocerosyl phenolphthiocerol + 2 holo-[mycocerosic acid synthase].</text>
        <dbReference type="EC" id="2.3.1.282"/>
    </reaction>
</comment>
<organism evidence="13 14">
    <name type="scientific">Chrysosporum bergii ANA360D</name>
    <dbReference type="NCBI Taxonomy" id="617107"/>
    <lineage>
        <taxon>Bacteria</taxon>
        <taxon>Bacillati</taxon>
        <taxon>Cyanobacteriota</taxon>
        <taxon>Cyanophyceae</taxon>
        <taxon>Nostocales</taxon>
        <taxon>Nodulariaceae</taxon>
        <taxon>Chrysosporum</taxon>
    </lineage>
</organism>
<comment type="catalytic activity">
    <reaction evidence="3">
        <text>2 a mycocerosyl-[mycocerosic acid synthase] + a phthiodiolone = a dimycocerosyl phthiodiolone + 2 holo-[mycocerosic acid synthase].</text>
        <dbReference type="EC" id="2.3.1.282"/>
    </reaction>
</comment>
<comment type="similarity">
    <text evidence="4">Belongs to the acyltransferase PapA5 family.</text>
</comment>
<protein>
    <recommendedName>
        <fullName evidence="6">Phthiocerol/phthiodiolone dimycocerosyl transferase</fullName>
        <ecNumber evidence="5">2.3.1.282</ecNumber>
    </recommendedName>
    <alternativeName>
        <fullName evidence="11">Acyltransferase PapA5</fullName>
    </alternativeName>
    <alternativeName>
        <fullName evidence="9">Phthiocerol/phthiodiolone O-acyltransferase</fullName>
    </alternativeName>
    <alternativeName>
        <fullName evidence="10">Polyketide synthase-associated protein A5</fullName>
    </alternativeName>
</protein>
<evidence type="ECO:0000256" key="4">
    <source>
        <dbReference type="ARBA" id="ARBA00006558"/>
    </source>
</evidence>
<dbReference type="Gene3D" id="3.30.559.10">
    <property type="entry name" value="Chloramphenicol acetyltransferase-like domain"/>
    <property type="match status" value="1"/>
</dbReference>
<evidence type="ECO:0000313" key="13">
    <source>
        <dbReference type="EMBL" id="MDH6061216.1"/>
    </source>
</evidence>
<dbReference type="InterPro" id="IPR031641">
    <property type="entry name" value="PapA_C"/>
</dbReference>
<evidence type="ECO:0000256" key="3">
    <source>
        <dbReference type="ARBA" id="ARBA00001907"/>
    </source>
</evidence>
<dbReference type="RefSeq" id="WP_280655201.1">
    <property type="nucleotide sequence ID" value="NZ_JANQDH010000082.1"/>
</dbReference>
<accession>A0AA43GTR4</accession>
<evidence type="ECO:0000256" key="2">
    <source>
        <dbReference type="ARBA" id="ARBA00000625"/>
    </source>
</evidence>
<dbReference type="Gene3D" id="3.30.559.30">
    <property type="entry name" value="Nonribosomal peptide synthetase, condensation domain"/>
    <property type="match status" value="1"/>
</dbReference>
<dbReference type="SUPFAM" id="SSF52777">
    <property type="entry name" value="CoA-dependent acyltransferases"/>
    <property type="match status" value="2"/>
</dbReference>